<comment type="similarity">
    <text evidence="12">Belongs to the flavin monoamine oxidase family.</text>
</comment>
<comment type="cofactor">
    <cofactor evidence="1 12">
        <name>FAD</name>
        <dbReference type="ChEBI" id="CHEBI:57692"/>
    </cofactor>
</comment>
<dbReference type="FunFam" id="3.50.50.60:FF:000091">
    <property type="entry name" value="15-cis-phytoene desaturase, chloroplastic/chromoplastic"/>
    <property type="match status" value="1"/>
</dbReference>
<dbReference type="EC" id="1.4.3.-" evidence="12"/>
<evidence type="ECO:0000256" key="5">
    <source>
        <dbReference type="ARBA" id="ARBA00006046"/>
    </source>
</evidence>
<dbReference type="InterPro" id="IPR002937">
    <property type="entry name" value="Amino_oxidase"/>
</dbReference>
<evidence type="ECO:0000256" key="12">
    <source>
        <dbReference type="RuleBase" id="RU362067"/>
    </source>
</evidence>
<feature type="transmembrane region" description="Helical" evidence="12">
    <location>
        <begin position="122"/>
        <end position="141"/>
    </location>
</feature>
<dbReference type="Pfam" id="PF01593">
    <property type="entry name" value="Amino_oxidase"/>
    <property type="match status" value="1"/>
</dbReference>
<comment type="similarity">
    <text evidence="5">Belongs to the carotenoid/retinoid oxidoreductase family.</text>
</comment>
<evidence type="ECO:0000256" key="1">
    <source>
        <dbReference type="ARBA" id="ARBA00001974"/>
    </source>
</evidence>
<sequence length="686" mass="75025">MATGPCVMSSREAAHATPAPWRCLRGGGCALLAGVLLAMLATTSPSADPMQAQLKTGSAPSLKGQLWRGPTSLRRPVPMMSGVTRIPSFSVIHPSLGTHTNGNTHRNRTSNALLSKGKAHPLAVVFLAGTVAGLLALLSAVRRRPQRGPTMAAMAALAATPEDSPSHSRGSAQVATAAGTFVEDSGWNAGDFPKPDLDTDNFREAAALSKWLADFRAASPRRLRVAVIGGGLAGLSSGKYLSDAGHLPIVLEARDVLGGKVSAWRDADGDWVETGLHIFFGAYPNMMNLFQELGIEDRLQWKEHSMVFARPDRPGEFSRFDFPSWLPAPLNAFWAIAWNSDMLTWPEKIKFGLALVPMLLAGQKYIEAQDELSVKEWMRRNGVPDRVNDEIFIAMAKALDFIDPDKLSMTVVLTAINRFVNETNGSRMAFLDGNQPDRLCAPLKSHIEARGGEVRVGQRVQRIVLRPDGSVDHLRLVDGQRVEADVYVSAMPVDVVKLLLPGEWKAMPYFQQLQNLEGIPVINLQLWFDRKLRCENQLMFSRSPLLSVYADMSRTCREYYDPNRSMLELVFAPCSPVAGADRDWIAQTDEEIVAATMGELARVFPDEIAADGSKARLLKAAVVRTPRSVYAAVVGRNKYRPRQATPVPNFVLAGDYTMQRFLGSMEGAVLSGKLAAETVCRKLLAN</sequence>
<dbReference type="GO" id="GO:0016020">
    <property type="term" value="C:membrane"/>
    <property type="evidence" value="ECO:0007669"/>
    <property type="project" value="UniProtKB-SubCell"/>
</dbReference>
<keyword evidence="12" id="KW-0274">FAD</keyword>
<feature type="transmembrane region" description="Helical" evidence="12">
    <location>
        <begin position="21"/>
        <end position="41"/>
    </location>
</feature>
<dbReference type="PANTHER" id="PTHR42923:SF45">
    <property type="entry name" value="15-CIS-PHYTOENE DESATURASE, CHLOROPLASTIC_CHROMOPLASTIC"/>
    <property type="match status" value="1"/>
</dbReference>
<dbReference type="GO" id="GO:0016117">
    <property type="term" value="P:carotenoid biosynthetic process"/>
    <property type="evidence" value="ECO:0007669"/>
    <property type="project" value="UniProtKB-KW"/>
</dbReference>
<keyword evidence="12" id="KW-0285">Flavoprotein</keyword>
<dbReference type="PRINTS" id="PR00757">
    <property type="entry name" value="AMINEOXDASEF"/>
</dbReference>
<evidence type="ECO:0000256" key="3">
    <source>
        <dbReference type="ARBA" id="ARBA00004260"/>
    </source>
</evidence>
<gene>
    <name evidence="15" type="primary">crtP1</name>
</gene>
<dbReference type="GO" id="GO:0016166">
    <property type="term" value="F:phytoene dehydrogenase activity"/>
    <property type="evidence" value="ECO:0007669"/>
    <property type="project" value="InterPro"/>
</dbReference>
<comment type="subcellular location">
    <subcellularLocation>
        <location evidence="2">Membrane</location>
        <topology evidence="2">Peripheral membrane protein</topology>
    </subcellularLocation>
    <subcellularLocation>
        <location evidence="3">Plastid</location>
        <location evidence="3">Chromoplast</location>
    </subcellularLocation>
</comment>
<comment type="pathway">
    <text evidence="4">Carotenoid biosynthesis; lycopene biosynthesis.</text>
</comment>
<dbReference type="PANTHER" id="PTHR42923">
    <property type="entry name" value="PROTOPORPHYRINOGEN OXIDASE"/>
    <property type="match status" value="1"/>
</dbReference>
<evidence type="ECO:0000256" key="4">
    <source>
        <dbReference type="ARBA" id="ARBA00004900"/>
    </source>
</evidence>
<evidence type="ECO:0000256" key="8">
    <source>
        <dbReference type="ARBA" id="ARBA00023002"/>
    </source>
</evidence>
<protein>
    <recommendedName>
        <fullName evidence="12">Amine oxidase</fullName>
        <ecNumber evidence="12">1.4.3.-</ecNumber>
    </recommendedName>
</protein>
<feature type="domain" description="Amine oxidase" evidence="14">
    <location>
        <begin position="232"/>
        <end position="679"/>
    </location>
</feature>
<keyword evidence="9 12" id="KW-0472">Membrane</keyword>
<keyword evidence="12" id="KW-0812">Transmembrane</keyword>
<dbReference type="InterPro" id="IPR050464">
    <property type="entry name" value="Zeta_carotene_desat/Oxidored"/>
</dbReference>
<comment type="catalytic activity">
    <reaction evidence="10">
        <text>2 a plastoquinone + 15-cis-phytoene = 9,9',15-tri-cis-zeta-carotene + 2 a plastoquinol</text>
        <dbReference type="Rhea" id="RHEA:30287"/>
        <dbReference type="Rhea" id="RHEA-COMP:9561"/>
        <dbReference type="Rhea" id="RHEA-COMP:9562"/>
        <dbReference type="ChEBI" id="CHEBI:17757"/>
        <dbReference type="ChEBI" id="CHEBI:27787"/>
        <dbReference type="ChEBI" id="CHEBI:48717"/>
        <dbReference type="ChEBI" id="CHEBI:62192"/>
        <dbReference type="EC" id="1.3.5.5"/>
    </reaction>
</comment>
<evidence type="ECO:0000256" key="6">
    <source>
        <dbReference type="ARBA" id="ARBA00022746"/>
    </source>
</evidence>
<dbReference type="SUPFAM" id="SSF51905">
    <property type="entry name" value="FAD/NAD(P)-binding domain"/>
    <property type="match status" value="1"/>
</dbReference>
<accession>A0A455R5P1</accession>
<keyword evidence="7" id="KW-0934">Plastid</keyword>
<evidence type="ECO:0000256" key="9">
    <source>
        <dbReference type="ARBA" id="ARBA00023136"/>
    </source>
</evidence>
<evidence type="ECO:0000259" key="14">
    <source>
        <dbReference type="Pfam" id="PF01593"/>
    </source>
</evidence>
<dbReference type="UniPathway" id="UPA00803"/>
<dbReference type="NCBIfam" id="TIGR02731">
    <property type="entry name" value="phytoene_desat"/>
    <property type="match status" value="1"/>
</dbReference>
<dbReference type="InterPro" id="IPR036188">
    <property type="entry name" value="FAD/NAD-bd_sf"/>
</dbReference>
<keyword evidence="8 12" id="KW-0560">Oxidoreductase</keyword>
<dbReference type="Gene3D" id="3.50.50.60">
    <property type="entry name" value="FAD/NAD(P)-binding domain"/>
    <property type="match status" value="1"/>
</dbReference>
<evidence type="ECO:0000313" key="15">
    <source>
        <dbReference type="EMBL" id="BBD75422.1"/>
    </source>
</evidence>
<evidence type="ECO:0000256" key="11">
    <source>
        <dbReference type="PIRSR" id="PIRSR601613-1"/>
    </source>
</evidence>
<name>A0A455R5P1_EUGGR</name>
<dbReference type="InterPro" id="IPR014102">
    <property type="entry name" value="Phytoene_desaturase"/>
</dbReference>
<feature type="binding site" evidence="11">
    <location>
        <position position="460"/>
    </location>
    <ligand>
        <name>FAD</name>
        <dbReference type="ChEBI" id="CHEBI:57692"/>
    </ligand>
</feature>
<feature type="binding site" evidence="11">
    <location>
        <begin position="252"/>
        <end position="253"/>
    </location>
    <ligand>
        <name>FAD</name>
        <dbReference type="ChEBI" id="CHEBI:57692"/>
    </ligand>
</feature>
<evidence type="ECO:0000256" key="2">
    <source>
        <dbReference type="ARBA" id="ARBA00004170"/>
    </source>
</evidence>
<evidence type="ECO:0000256" key="10">
    <source>
        <dbReference type="ARBA" id="ARBA00049319"/>
    </source>
</evidence>
<feature type="region of interest" description="Disordered" evidence="13">
    <location>
        <begin position="49"/>
        <end position="77"/>
    </location>
</feature>
<reference evidence="15" key="1">
    <citation type="journal article" date="2019" name="Plant Cell Physiol.">
        <title>Low Temperature Stress Alters the Expression of Phytoene Desaturase Genes (crtP1 and crtP2) and the zeta-Carotene Desaturase Gene (crtQ) Together with the Cellular Carotenoid Content of Euglena gracilis.</title>
        <authorList>
            <person name="Kato S."/>
            <person name="Tanno Y."/>
            <person name="Takaichi S."/>
            <person name="Shinomura T."/>
        </authorList>
    </citation>
    <scope>NUCLEOTIDE SEQUENCE</scope>
    <source>
        <strain evidence="15">Z</strain>
    </source>
</reference>
<evidence type="ECO:0000256" key="13">
    <source>
        <dbReference type="SAM" id="MobiDB-lite"/>
    </source>
</evidence>
<keyword evidence="6" id="KW-0125">Carotenoid biosynthesis</keyword>
<dbReference type="AlphaFoldDB" id="A0A455R5P1"/>
<organism evidence="15">
    <name type="scientific">Euglena gracilis</name>
    <dbReference type="NCBI Taxonomy" id="3039"/>
    <lineage>
        <taxon>Eukaryota</taxon>
        <taxon>Discoba</taxon>
        <taxon>Euglenozoa</taxon>
        <taxon>Euglenida</taxon>
        <taxon>Spirocuta</taxon>
        <taxon>Euglenophyceae</taxon>
        <taxon>Euglenales</taxon>
        <taxon>Euglenaceae</taxon>
        <taxon>Euglena</taxon>
    </lineage>
</organism>
<dbReference type="InterPro" id="IPR001613">
    <property type="entry name" value="Flavin_amine_oxidase"/>
</dbReference>
<keyword evidence="7" id="KW-0957">Chromoplast</keyword>
<keyword evidence="12" id="KW-1133">Transmembrane helix</keyword>
<dbReference type="EMBL" id="LC380590">
    <property type="protein sequence ID" value="BBD75422.1"/>
    <property type="molecule type" value="mRNA"/>
</dbReference>
<proteinExistence type="evidence at transcript level"/>
<evidence type="ECO:0000256" key="7">
    <source>
        <dbReference type="ARBA" id="ARBA00022904"/>
    </source>
</evidence>